<organism evidence="2">
    <name type="scientific">Lactobacillus acidophilus (strain ATCC 700396 / NCK56 / N2 / NCFM)</name>
    <dbReference type="NCBI Taxonomy" id="272621"/>
    <lineage>
        <taxon>Bacteria</taxon>
        <taxon>Bacillati</taxon>
        <taxon>Bacillota</taxon>
        <taxon>Bacilli</taxon>
        <taxon>Lactobacillales</taxon>
        <taxon>Lactobacillaceae</taxon>
        <taxon>Lactobacillus</taxon>
    </lineage>
</organism>
<name>Q5FLA1_LACAC</name>
<dbReference type="BioCyc" id="LACI272621:G1G49-669-MONOMER"/>
<gene>
    <name evidence="1" type="ordered locus">LBA0644</name>
</gene>
<dbReference type="Proteomes" id="UP000006381">
    <property type="component" value="Chromosome"/>
</dbReference>
<reference evidence="1 2" key="1">
    <citation type="journal article" date="2005" name="Proc. Natl. Acad. Sci. U.S.A.">
        <title>Complete genome sequence of the probiotic lactic acid bacterium Lactobacillus acidophilus NCFM.</title>
        <authorList>
            <person name="Altermann E."/>
            <person name="Russell W.M."/>
            <person name="Azcarate-Peril M.A."/>
            <person name="Barrangou R."/>
            <person name="Buck B.L."/>
            <person name="McAuliffe O."/>
            <person name="Souther N."/>
            <person name="Dobson A."/>
            <person name="Duong T."/>
            <person name="Callanan M."/>
            <person name="Lick S."/>
            <person name="Hamrick A."/>
            <person name="Cano R."/>
            <person name="Klaenhammer T.R."/>
        </authorList>
    </citation>
    <scope>NUCLEOTIDE SEQUENCE [LARGE SCALE GENOMIC DNA]</scope>
    <source>
        <strain evidence="2">ATCC 700396 / NCK56 / N2 / NCFM</strain>
    </source>
</reference>
<evidence type="ECO:0000313" key="1">
    <source>
        <dbReference type="EMBL" id="AAV42523.1"/>
    </source>
</evidence>
<sequence>MFEIFLFINPIGIYCYDTEKQIRKTMDELGVDVCYHYIPIANVCLVNDDLIRRRKDAQKLPDISRFSSATYQALQDYHAIKLAYGNKKARKYLYELQKSLSHDASVYSPELLKKITTDLNIKSSSLESIKQDDYIIRASIEEDQKLANQWNIKATPTVVLFDENSDQNGILLDGPINQHDLANILFQDCDEPISHYLPEQHHLRLI</sequence>
<evidence type="ECO:0000313" key="2">
    <source>
        <dbReference type="Proteomes" id="UP000006381"/>
    </source>
</evidence>
<dbReference type="PATRIC" id="fig|272621.13.peg.617"/>
<dbReference type="GeneID" id="93290225"/>
<dbReference type="EMBL" id="CP000033">
    <property type="protein sequence ID" value="AAV42523.1"/>
    <property type="molecule type" value="Genomic_DNA"/>
</dbReference>
<dbReference type="OrthoDB" id="2156137at2"/>
<dbReference type="eggNOG" id="COG2761">
    <property type="taxonomic scope" value="Bacteria"/>
</dbReference>
<protein>
    <recommendedName>
        <fullName evidence="3">Dithiol-disulfide isomerase</fullName>
    </recommendedName>
</protein>
<dbReference type="Pfam" id="PF13743">
    <property type="entry name" value="Thioredoxin_5"/>
    <property type="match status" value="1"/>
</dbReference>
<proteinExistence type="predicted"/>
<dbReference type="Gene3D" id="3.40.30.10">
    <property type="entry name" value="Glutaredoxin"/>
    <property type="match status" value="1"/>
</dbReference>
<dbReference type="STRING" id="272621.LBA0644"/>
<dbReference type="RefSeq" id="WP_003546492.1">
    <property type="nucleotide sequence ID" value="NC_006814.3"/>
</dbReference>
<evidence type="ECO:0008006" key="3">
    <source>
        <dbReference type="Google" id="ProtNLM"/>
    </source>
</evidence>
<dbReference type="KEGG" id="lac:LBA0644"/>
<dbReference type="InterPro" id="IPR036249">
    <property type="entry name" value="Thioredoxin-like_sf"/>
</dbReference>
<dbReference type="HOGENOM" id="CLU_093802_0_0_9"/>
<accession>Q5FLA1</accession>
<dbReference type="AlphaFoldDB" id="Q5FLA1"/>
<keyword evidence="2" id="KW-1185">Reference proteome</keyword>
<dbReference type="SUPFAM" id="SSF52833">
    <property type="entry name" value="Thioredoxin-like"/>
    <property type="match status" value="1"/>
</dbReference>
<dbReference type="CDD" id="cd03025">
    <property type="entry name" value="DsbA_FrnE_like"/>
    <property type="match status" value="1"/>
</dbReference>